<keyword evidence="1" id="KW-0472">Membrane</keyword>
<dbReference type="KEGG" id="asag:FGM00_18285"/>
<dbReference type="Proteomes" id="UP000310017">
    <property type="component" value="Chromosome"/>
</dbReference>
<reference evidence="2 3" key="1">
    <citation type="submission" date="2019-05" db="EMBL/GenBank/DDBJ databases">
        <title>Genome sequencing of F202Z8.</title>
        <authorList>
            <person name="Kwon Y.M."/>
        </authorList>
    </citation>
    <scope>NUCLEOTIDE SEQUENCE [LARGE SCALE GENOMIC DNA]</scope>
    <source>
        <strain evidence="2 3">F202Z8</strain>
    </source>
</reference>
<keyword evidence="1" id="KW-1133">Transmembrane helix</keyword>
<dbReference type="AlphaFoldDB" id="A0A5B7SY02"/>
<keyword evidence="3" id="KW-1185">Reference proteome</keyword>
<keyword evidence="1" id="KW-0812">Transmembrane</keyword>
<dbReference type="RefSeq" id="WP_138854305.1">
    <property type="nucleotide sequence ID" value="NZ_CP040710.1"/>
</dbReference>
<feature type="transmembrane region" description="Helical" evidence="1">
    <location>
        <begin position="6"/>
        <end position="28"/>
    </location>
</feature>
<protein>
    <submittedName>
        <fullName evidence="2">Uncharacterized protein</fullName>
    </submittedName>
</protein>
<proteinExistence type="predicted"/>
<evidence type="ECO:0000313" key="3">
    <source>
        <dbReference type="Proteomes" id="UP000310017"/>
    </source>
</evidence>
<sequence length="88" mass="10137">MFASNSPYIILLIGSVLGIFVLLIFPFIKQARTIAPSAEQNTEKRILPFIEIHQSLSITSEQESTIESREKLKQKIEGFKSRNPFYRH</sequence>
<name>A0A5B7SY02_9FLAO</name>
<evidence type="ECO:0000313" key="2">
    <source>
        <dbReference type="EMBL" id="QCX01968.1"/>
    </source>
</evidence>
<evidence type="ECO:0000256" key="1">
    <source>
        <dbReference type="SAM" id="Phobius"/>
    </source>
</evidence>
<dbReference type="EMBL" id="CP040710">
    <property type="protein sequence ID" value="QCX01968.1"/>
    <property type="molecule type" value="Genomic_DNA"/>
</dbReference>
<organism evidence="2 3">
    <name type="scientific">Aggregatimonas sangjinii</name>
    <dbReference type="NCBI Taxonomy" id="2583587"/>
    <lineage>
        <taxon>Bacteria</taxon>
        <taxon>Pseudomonadati</taxon>
        <taxon>Bacteroidota</taxon>
        <taxon>Flavobacteriia</taxon>
        <taxon>Flavobacteriales</taxon>
        <taxon>Flavobacteriaceae</taxon>
        <taxon>Aggregatimonas</taxon>
    </lineage>
</organism>
<accession>A0A5B7SY02</accession>
<gene>
    <name evidence="2" type="ORF">FGM00_18285</name>
</gene>